<evidence type="ECO:0000256" key="1">
    <source>
        <dbReference type="ARBA" id="ARBA00001920"/>
    </source>
</evidence>
<dbReference type="InterPro" id="IPR002912">
    <property type="entry name" value="ACT_dom"/>
</dbReference>
<evidence type="ECO:0000313" key="20">
    <source>
        <dbReference type="Proteomes" id="UP000886780"/>
    </source>
</evidence>
<evidence type="ECO:0000256" key="10">
    <source>
        <dbReference type="ARBA" id="ARBA00023002"/>
    </source>
</evidence>
<organism evidence="19 20">
    <name type="scientific">Candidatus Lachnoclostridium stercoripullorum</name>
    <dbReference type="NCBI Taxonomy" id="2838635"/>
    <lineage>
        <taxon>Bacteria</taxon>
        <taxon>Bacillati</taxon>
        <taxon>Bacillota</taxon>
        <taxon>Clostridia</taxon>
        <taxon>Lachnospirales</taxon>
        <taxon>Lachnospiraceae</taxon>
    </lineage>
</organism>
<evidence type="ECO:0000256" key="5">
    <source>
        <dbReference type="ARBA" id="ARBA00013213"/>
    </source>
</evidence>
<feature type="binding site" evidence="15">
    <location>
        <position position="107"/>
    </location>
    <ligand>
        <name>NADPH</name>
        <dbReference type="ChEBI" id="CHEBI:57783"/>
    </ligand>
</feature>
<evidence type="ECO:0000256" key="6">
    <source>
        <dbReference type="ARBA" id="ARBA00013376"/>
    </source>
</evidence>
<keyword evidence="7 16" id="KW-0028">Amino-acid biosynthesis</keyword>
<accession>A0A9D1W5P7</accession>
<dbReference type="GO" id="GO:0004412">
    <property type="term" value="F:homoserine dehydrogenase activity"/>
    <property type="evidence" value="ECO:0007669"/>
    <property type="project" value="UniProtKB-EC"/>
</dbReference>
<dbReference type="SUPFAM" id="SSF55021">
    <property type="entry name" value="ACT-like"/>
    <property type="match status" value="1"/>
</dbReference>
<dbReference type="AlphaFoldDB" id="A0A9D1W5P7"/>
<keyword evidence="8 16" id="KW-0791">Threonine biosynthesis</keyword>
<dbReference type="PROSITE" id="PS51671">
    <property type="entry name" value="ACT"/>
    <property type="match status" value="1"/>
</dbReference>
<feature type="binding site" evidence="15">
    <location>
        <position position="192"/>
    </location>
    <ligand>
        <name>L-homoserine</name>
        <dbReference type="ChEBI" id="CHEBI:57476"/>
    </ligand>
</feature>
<dbReference type="CDD" id="cd04881">
    <property type="entry name" value="ACT_HSDH-Hom"/>
    <property type="match status" value="1"/>
</dbReference>
<comment type="caution">
    <text evidence="19">The sequence shown here is derived from an EMBL/GenBank/DDBJ whole genome shotgun (WGS) entry which is preliminary data.</text>
</comment>
<feature type="binding site" evidence="15">
    <location>
        <begin position="12"/>
        <end position="19"/>
    </location>
    <ligand>
        <name>NADP(+)</name>
        <dbReference type="ChEBI" id="CHEBI:58349"/>
    </ligand>
</feature>
<comment type="pathway">
    <text evidence="3 16">Amino-acid biosynthesis; L-methionine biosynthesis via de novo pathway; L-homoserine from L-aspartate: step 3/3.</text>
</comment>
<comment type="cofactor">
    <cofactor evidence="1">
        <name>a metal cation</name>
        <dbReference type="ChEBI" id="CHEBI:25213"/>
    </cofactor>
</comment>
<dbReference type="PANTHER" id="PTHR43331:SF1">
    <property type="entry name" value="HOMOSERINE DEHYDROGENASE"/>
    <property type="match status" value="1"/>
</dbReference>
<evidence type="ECO:0000256" key="17">
    <source>
        <dbReference type="RuleBase" id="RU004171"/>
    </source>
</evidence>
<evidence type="ECO:0000256" key="12">
    <source>
        <dbReference type="ARBA" id="ARBA00023167"/>
    </source>
</evidence>
<proteinExistence type="inferred from homology"/>
<dbReference type="Gene3D" id="3.30.360.10">
    <property type="entry name" value="Dihydrodipicolinate Reductase, domain 2"/>
    <property type="match status" value="1"/>
</dbReference>
<dbReference type="Gene3D" id="3.30.70.260">
    <property type="match status" value="1"/>
</dbReference>
<evidence type="ECO:0000256" key="8">
    <source>
        <dbReference type="ARBA" id="ARBA00022697"/>
    </source>
</evidence>
<keyword evidence="11" id="KW-0915">Sodium</keyword>
<evidence type="ECO:0000256" key="16">
    <source>
        <dbReference type="RuleBase" id="RU000579"/>
    </source>
</evidence>
<name>A0A9D1W5P7_9FIRM</name>
<evidence type="ECO:0000256" key="3">
    <source>
        <dbReference type="ARBA" id="ARBA00005062"/>
    </source>
</evidence>
<dbReference type="PIRSF" id="PIRSF000098">
    <property type="entry name" value="Homoser_dehydrog"/>
    <property type="match status" value="1"/>
</dbReference>
<feature type="domain" description="ACT" evidence="18">
    <location>
        <begin position="352"/>
        <end position="428"/>
    </location>
</feature>
<feature type="active site" description="Proton donor" evidence="14">
    <location>
        <position position="207"/>
    </location>
</feature>
<dbReference type="GO" id="GO:0009088">
    <property type="term" value="P:threonine biosynthetic process"/>
    <property type="evidence" value="ECO:0007669"/>
    <property type="project" value="UniProtKB-KW"/>
</dbReference>
<evidence type="ECO:0000313" key="19">
    <source>
        <dbReference type="EMBL" id="HIX52953.1"/>
    </source>
</evidence>
<evidence type="ECO:0000256" key="2">
    <source>
        <dbReference type="ARBA" id="ARBA00005056"/>
    </source>
</evidence>
<dbReference type="EC" id="1.1.1.3" evidence="5 16"/>
<comment type="similarity">
    <text evidence="4 17">Belongs to the homoserine dehydrogenase family.</text>
</comment>
<dbReference type="InterPro" id="IPR001342">
    <property type="entry name" value="HDH_cat"/>
</dbReference>
<gene>
    <name evidence="19" type="ORF">IAA28_09135</name>
</gene>
<evidence type="ECO:0000256" key="11">
    <source>
        <dbReference type="ARBA" id="ARBA00023053"/>
    </source>
</evidence>
<dbReference type="NCBIfam" id="NF004976">
    <property type="entry name" value="PRK06349.1"/>
    <property type="match status" value="1"/>
</dbReference>
<dbReference type="InterPro" id="IPR045865">
    <property type="entry name" value="ACT-like_dom_sf"/>
</dbReference>
<dbReference type="PROSITE" id="PS01042">
    <property type="entry name" value="HOMOSER_DHGENASE"/>
    <property type="match status" value="1"/>
</dbReference>
<dbReference type="Pfam" id="PF01842">
    <property type="entry name" value="ACT"/>
    <property type="match status" value="1"/>
</dbReference>
<evidence type="ECO:0000256" key="7">
    <source>
        <dbReference type="ARBA" id="ARBA00022605"/>
    </source>
</evidence>
<dbReference type="Pfam" id="PF03447">
    <property type="entry name" value="NAD_binding_3"/>
    <property type="match status" value="1"/>
</dbReference>
<evidence type="ECO:0000256" key="13">
    <source>
        <dbReference type="ARBA" id="ARBA00048841"/>
    </source>
</evidence>
<evidence type="ECO:0000256" key="15">
    <source>
        <dbReference type="PIRSR" id="PIRSR000098-2"/>
    </source>
</evidence>
<dbReference type="Pfam" id="PF00742">
    <property type="entry name" value="Homoserine_dh"/>
    <property type="match status" value="1"/>
</dbReference>
<keyword evidence="9 15" id="KW-0521">NADP</keyword>
<dbReference type="Proteomes" id="UP000886780">
    <property type="component" value="Unassembled WGS sequence"/>
</dbReference>
<dbReference type="InterPro" id="IPR016204">
    <property type="entry name" value="HDH"/>
</dbReference>
<dbReference type="InterPro" id="IPR019811">
    <property type="entry name" value="HDH_CS"/>
</dbReference>
<evidence type="ECO:0000256" key="14">
    <source>
        <dbReference type="PIRSR" id="PIRSR000098-1"/>
    </source>
</evidence>
<evidence type="ECO:0000256" key="9">
    <source>
        <dbReference type="ARBA" id="ARBA00022857"/>
    </source>
</evidence>
<keyword evidence="10 16" id="KW-0560">Oxidoreductase</keyword>
<dbReference type="GO" id="GO:0050661">
    <property type="term" value="F:NADP binding"/>
    <property type="evidence" value="ECO:0007669"/>
    <property type="project" value="InterPro"/>
</dbReference>
<keyword evidence="12 16" id="KW-0486">Methionine biosynthesis</keyword>
<reference evidence="19" key="2">
    <citation type="submission" date="2021-04" db="EMBL/GenBank/DDBJ databases">
        <authorList>
            <person name="Gilroy R."/>
        </authorList>
    </citation>
    <scope>NUCLEOTIDE SEQUENCE</scope>
    <source>
        <strain evidence="19">ChiGjej4B4-12881</strain>
    </source>
</reference>
<dbReference type="FunFam" id="3.30.360.10:FF:000005">
    <property type="entry name" value="Homoserine dehydrogenase"/>
    <property type="match status" value="1"/>
</dbReference>
<comment type="catalytic activity">
    <reaction evidence="13">
        <text>L-homoserine + NADP(+) = L-aspartate 4-semialdehyde + NADPH + H(+)</text>
        <dbReference type="Rhea" id="RHEA:15761"/>
        <dbReference type="ChEBI" id="CHEBI:15378"/>
        <dbReference type="ChEBI" id="CHEBI:57476"/>
        <dbReference type="ChEBI" id="CHEBI:57783"/>
        <dbReference type="ChEBI" id="CHEBI:58349"/>
        <dbReference type="ChEBI" id="CHEBI:537519"/>
        <dbReference type="EC" id="1.1.1.3"/>
    </reaction>
    <physiologicalReaction direction="right-to-left" evidence="13">
        <dbReference type="Rhea" id="RHEA:15763"/>
    </physiologicalReaction>
</comment>
<evidence type="ECO:0000259" key="18">
    <source>
        <dbReference type="PROSITE" id="PS51671"/>
    </source>
</evidence>
<dbReference type="InterPro" id="IPR036291">
    <property type="entry name" value="NAD(P)-bd_dom_sf"/>
</dbReference>
<dbReference type="SUPFAM" id="SSF51735">
    <property type="entry name" value="NAD(P)-binding Rossmann-fold domains"/>
    <property type="match status" value="1"/>
</dbReference>
<dbReference type="PANTHER" id="PTHR43331">
    <property type="entry name" value="HOMOSERINE DEHYDROGENASE"/>
    <property type="match status" value="1"/>
</dbReference>
<evidence type="ECO:0000256" key="4">
    <source>
        <dbReference type="ARBA" id="ARBA00006753"/>
    </source>
</evidence>
<comment type="pathway">
    <text evidence="2 16">Amino-acid biosynthesis; L-threonine biosynthesis; L-threonine from L-aspartate: step 3/5.</text>
</comment>
<dbReference type="Gene3D" id="3.40.50.720">
    <property type="entry name" value="NAD(P)-binding Rossmann-like Domain"/>
    <property type="match status" value="1"/>
</dbReference>
<dbReference type="EMBL" id="DXEU01000164">
    <property type="protein sequence ID" value="HIX52953.1"/>
    <property type="molecule type" value="Genomic_DNA"/>
</dbReference>
<protein>
    <recommendedName>
        <fullName evidence="6 16">Homoserine dehydrogenase</fullName>
        <ecNumber evidence="5 16">1.1.1.3</ecNumber>
    </recommendedName>
</protein>
<dbReference type="InterPro" id="IPR005106">
    <property type="entry name" value="Asp/hSer_DH_NAD-bd"/>
</dbReference>
<dbReference type="SUPFAM" id="SSF55347">
    <property type="entry name" value="Glyceraldehyde-3-phosphate dehydrogenase-like, C-terminal domain"/>
    <property type="match status" value="1"/>
</dbReference>
<dbReference type="GO" id="GO:0009086">
    <property type="term" value="P:methionine biosynthetic process"/>
    <property type="evidence" value="ECO:0007669"/>
    <property type="project" value="UniProtKB-KW"/>
</dbReference>
<reference evidence="19" key="1">
    <citation type="journal article" date="2021" name="PeerJ">
        <title>Extensive microbial diversity within the chicken gut microbiome revealed by metagenomics and culture.</title>
        <authorList>
            <person name="Gilroy R."/>
            <person name="Ravi A."/>
            <person name="Getino M."/>
            <person name="Pursley I."/>
            <person name="Horton D.L."/>
            <person name="Alikhan N.F."/>
            <person name="Baker D."/>
            <person name="Gharbi K."/>
            <person name="Hall N."/>
            <person name="Watson M."/>
            <person name="Adriaenssens E.M."/>
            <person name="Foster-Nyarko E."/>
            <person name="Jarju S."/>
            <person name="Secka A."/>
            <person name="Antonio M."/>
            <person name="Oren A."/>
            <person name="Chaudhuri R.R."/>
            <person name="La Ragione R."/>
            <person name="Hildebrand F."/>
            <person name="Pallen M.J."/>
        </authorList>
    </citation>
    <scope>NUCLEOTIDE SEQUENCE</scope>
    <source>
        <strain evidence="19">ChiGjej4B4-12881</strain>
    </source>
</reference>
<sequence>MDKQKVIRAALLGYGTVGSGVYALESRLKDEIVKKTGAALEIKKILVRSLGKKREGADPSLFTDRWEDILNDPEIGIVIELMGGIEPARTYVTEALKAGKNVVTANKDLLAEHGGELLDLAVEHGCDLLFEAAVAGAVPIVRALKQSLAGAEITEVSGIVNGTTNYILTKMSEVGMDYGEALELAMKKGYAEADPTADVEGYDAGRKIAIMASIAFNSRVTFSQVYTEGITKITARDIRYARDFGYVIKLLGIAKKEEDGIEVRVHPVLIPEDHPLASVRSSFNAVFIRGDACDEAMFMGRGAGKMPTASAVMGDVLDVMGNMVHSCCGRVGCTCYKNLPVKKEEDAVSRYFLRVQVSDRPGALANIAGVLGNNNVSIAQVYQKRSENGVAELVIITDRVKERDFNDSLTVVKGISVMKEISSVIRVY</sequence>